<proteinExistence type="inferred from homology"/>
<accession>A0A1C6UTF2</accession>
<protein>
    <recommendedName>
        <fullName evidence="1">UPF0225 protein GA0070617_3492</fullName>
    </recommendedName>
</protein>
<name>A0A1C6UTF2_9ACTN</name>
<dbReference type="HAMAP" id="MF_00612">
    <property type="entry name" value="UPF0225"/>
    <property type="match status" value="1"/>
</dbReference>
<dbReference type="PANTHER" id="PTHR33747">
    <property type="entry name" value="UPF0225 PROTEIN SCO1677"/>
    <property type="match status" value="1"/>
</dbReference>
<dbReference type="Gene3D" id="3.10.450.50">
    <property type="match status" value="1"/>
</dbReference>
<evidence type="ECO:0000313" key="3">
    <source>
        <dbReference type="EMBL" id="SCL57322.1"/>
    </source>
</evidence>
<keyword evidence="4" id="KW-1185">Reference proteome</keyword>
<comment type="similarity">
    <text evidence="1">Belongs to the UPF0225 family.</text>
</comment>
<reference evidence="3 4" key="1">
    <citation type="submission" date="2016-06" db="EMBL/GenBank/DDBJ databases">
        <authorList>
            <person name="Kjaerup R.B."/>
            <person name="Dalgaard T.S."/>
            <person name="Juul-Madsen H.R."/>
        </authorList>
    </citation>
    <scope>NUCLEOTIDE SEQUENCE [LARGE SCALE GENOMIC DNA]</scope>
    <source>
        <strain evidence="3 4">DSM 45577</strain>
    </source>
</reference>
<evidence type="ECO:0000313" key="4">
    <source>
        <dbReference type="Proteomes" id="UP000198937"/>
    </source>
</evidence>
<organism evidence="3 4">
    <name type="scientific">Micromonospora yangpuensis</name>
    <dbReference type="NCBI Taxonomy" id="683228"/>
    <lineage>
        <taxon>Bacteria</taxon>
        <taxon>Bacillati</taxon>
        <taxon>Actinomycetota</taxon>
        <taxon>Actinomycetes</taxon>
        <taxon>Micromonosporales</taxon>
        <taxon>Micromonosporaceae</taxon>
        <taxon>Micromonospora</taxon>
    </lineage>
</organism>
<evidence type="ECO:0000259" key="2">
    <source>
        <dbReference type="Pfam" id="PF17775"/>
    </source>
</evidence>
<dbReference type="EMBL" id="FMIA01000002">
    <property type="protein sequence ID" value="SCL57322.1"/>
    <property type="molecule type" value="Genomic_DNA"/>
</dbReference>
<dbReference type="InterPro" id="IPR048469">
    <property type="entry name" value="YchJ-like_M"/>
</dbReference>
<dbReference type="AlphaFoldDB" id="A0A1C6UTF2"/>
<dbReference type="STRING" id="683228.GA0070617_3492"/>
<sequence>MGSVGAPPVGWAFTGGDNGQVAKRGAHRAVGGESVRPCACGSGTTYGRCCRPLHRGEAHAATAEQLMRSRFSAFAVGHRDHLLRSWHSSTRPTGLSLDPAQRWLRLEVLDRERGGLLDSTGTVEFRAHYRTAGRTGTLHERSRFVREDGRWVYLDASTG</sequence>
<dbReference type="PANTHER" id="PTHR33747:SF1">
    <property type="entry name" value="ADENYLATE CYCLASE-ASSOCIATED CAP C-TERMINAL DOMAIN-CONTAINING PROTEIN"/>
    <property type="match status" value="1"/>
</dbReference>
<dbReference type="InterPro" id="IPR023006">
    <property type="entry name" value="YchJ-like"/>
</dbReference>
<evidence type="ECO:0000256" key="1">
    <source>
        <dbReference type="HAMAP-Rule" id="MF_00612"/>
    </source>
</evidence>
<dbReference type="Proteomes" id="UP000198937">
    <property type="component" value="Unassembled WGS sequence"/>
</dbReference>
<dbReference type="Pfam" id="PF17775">
    <property type="entry name" value="YchJ_M-like"/>
    <property type="match status" value="1"/>
</dbReference>
<gene>
    <name evidence="3" type="ORF">GA0070617_3492</name>
</gene>
<dbReference type="SUPFAM" id="SSF54427">
    <property type="entry name" value="NTF2-like"/>
    <property type="match status" value="1"/>
</dbReference>
<feature type="domain" description="YchJ-like middle NTF2-like" evidence="2">
    <location>
        <begin position="62"/>
        <end position="156"/>
    </location>
</feature>
<dbReference type="InterPro" id="IPR032710">
    <property type="entry name" value="NTF2-like_dom_sf"/>
</dbReference>